<sequence length="337" mass="40223">MVPAISVIITAHNRKKFIVDAISSVLNQTLQKSFYEIIVVKNFEDKTIDNFIYRNNIKDIYLSEEPIGPKYVKGIQNSTGEITCILEDDDKFKVDKLQKVYNKFKNQQLGFYHNNFELINESGNLMKSKFYNNYEGPTLYIKNSEKNKYYKEIVNHDQIFRNSSSICFRRQLVEDRMSSLKQMRISPDYFLMMLAMDSNLDLLFDNEILTQYRFHTENMSIIKKSNFNQYLSNLIQYYSNLIEDNNVLMRSLNKKYLIDATRFKSFLFEIEVTAFNQLLGKKQKENKTVGYENILFLFKKSIEMRYKHGFISLFLYLAPIFIKRRIMETSYRRSLER</sequence>
<proteinExistence type="predicted"/>
<dbReference type="GeneID" id="41714009"/>
<keyword evidence="3" id="KW-1185">Reference proteome</keyword>
<reference evidence="2 3" key="1">
    <citation type="journal article" date="2020" name="Int. J. Syst. Evol. Microbiol.">
        <title>Sulfuracidifex tepidarius gen. nov., sp. nov. and transfer of Sulfolobus metallicus Huber and Stetter 1992 to the genus Sulfuracidifex as Sulfuracidifex metallicus comb. nov.</title>
        <authorList>
            <person name="Itoh T."/>
            <person name="Miura T."/>
            <person name="Sakai H.D."/>
            <person name="Kato S."/>
            <person name="Ohkuma M."/>
            <person name="Takashina T."/>
        </authorList>
    </citation>
    <scope>NUCLEOTIDE SEQUENCE [LARGE SCALE GENOMIC DNA]</scope>
    <source>
        <strain evidence="2 3">IC-006</strain>
    </source>
</reference>
<dbReference type="InterPro" id="IPR029044">
    <property type="entry name" value="Nucleotide-diphossugar_trans"/>
</dbReference>
<dbReference type="PANTHER" id="PTHR22916:SF3">
    <property type="entry name" value="UDP-GLCNAC:BETAGAL BETA-1,3-N-ACETYLGLUCOSAMINYLTRANSFERASE-LIKE PROTEIN 1"/>
    <property type="match status" value="1"/>
</dbReference>
<dbReference type="InterPro" id="IPR001173">
    <property type="entry name" value="Glyco_trans_2-like"/>
</dbReference>
<organism evidence="2 3">
    <name type="scientific">Sulfuracidifex tepidarius</name>
    <dbReference type="NCBI Taxonomy" id="1294262"/>
    <lineage>
        <taxon>Archaea</taxon>
        <taxon>Thermoproteota</taxon>
        <taxon>Thermoprotei</taxon>
        <taxon>Sulfolobales</taxon>
        <taxon>Sulfolobaceae</taxon>
        <taxon>Sulfuracidifex</taxon>
    </lineage>
</organism>
<evidence type="ECO:0000313" key="2">
    <source>
        <dbReference type="EMBL" id="BBG22826.1"/>
    </source>
</evidence>
<feature type="domain" description="Glycosyltransferase 2-like" evidence="1">
    <location>
        <begin position="6"/>
        <end position="143"/>
    </location>
</feature>
<accession>A0A510DRK9</accession>
<name>A0A510DRK9_9CREN</name>
<dbReference type="SUPFAM" id="SSF53448">
    <property type="entry name" value="Nucleotide-diphospho-sugar transferases"/>
    <property type="match status" value="1"/>
</dbReference>
<dbReference type="STRING" id="1294262.GCA_001316085_00911"/>
<dbReference type="OrthoDB" id="42128at2157"/>
<dbReference type="PANTHER" id="PTHR22916">
    <property type="entry name" value="GLYCOSYLTRANSFERASE"/>
    <property type="match status" value="1"/>
</dbReference>
<evidence type="ECO:0000313" key="3">
    <source>
        <dbReference type="Proteomes" id="UP000322983"/>
    </source>
</evidence>
<dbReference type="Gene3D" id="3.90.550.10">
    <property type="entry name" value="Spore Coat Polysaccharide Biosynthesis Protein SpsA, Chain A"/>
    <property type="match status" value="1"/>
</dbReference>
<dbReference type="KEGG" id="step:IC006_0110"/>
<evidence type="ECO:0000259" key="1">
    <source>
        <dbReference type="Pfam" id="PF00535"/>
    </source>
</evidence>
<dbReference type="Pfam" id="PF00535">
    <property type="entry name" value="Glycos_transf_2"/>
    <property type="match status" value="1"/>
</dbReference>
<gene>
    <name evidence="2" type="ORF">IC006_0110</name>
</gene>
<dbReference type="GO" id="GO:0016758">
    <property type="term" value="F:hexosyltransferase activity"/>
    <property type="evidence" value="ECO:0007669"/>
    <property type="project" value="UniProtKB-ARBA"/>
</dbReference>
<protein>
    <recommendedName>
        <fullName evidence="1">Glycosyltransferase 2-like domain-containing protein</fullName>
    </recommendedName>
</protein>
<dbReference type="EMBL" id="AP018929">
    <property type="protein sequence ID" value="BBG22826.1"/>
    <property type="molecule type" value="Genomic_DNA"/>
</dbReference>
<dbReference type="RefSeq" id="WP_149528187.1">
    <property type="nucleotide sequence ID" value="NZ_AP018929.1"/>
</dbReference>
<dbReference type="Proteomes" id="UP000322983">
    <property type="component" value="Chromosome"/>
</dbReference>
<dbReference type="AlphaFoldDB" id="A0A510DRK9"/>